<dbReference type="GO" id="GO:0016491">
    <property type="term" value="F:oxidoreductase activity"/>
    <property type="evidence" value="ECO:0007669"/>
    <property type="project" value="UniProtKB-KW"/>
</dbReference>
<accession>A0A1T3NQZ6</accession>
<dbReference type="InterPro" id="IPR016167">
    <property type="entry name" value="FAD-bd_PCMH_sub1"/>
</dbReference>
<organism evidence="5 6">
    <name type="scientific">Embleya scabrispora</name>
    <dbReference type="NCBI Taxonomy" id="159449"/>
    <lineage>
        <taxon>Bacteria</taxon>
        <taxon>Bacillati</taxon>
        <taxon>Actinomycetota</taxon>
        <taxon>Actinomycetes</taxon>
        <taxon>Kitasatosporales</taxon>
        <taxon>Streptomycetaceae</taxon>
        <taxon>Embleya</taxon>
    </lineage>
</organism>
<dbReference type="Gene3D" id="3.30.465.10">
    <property type="match status" value="1"/>
</dbReference>
<evidence type="ECO:0000313" key="6">
    <source>
        <dbReference type="Proteomes" id="UP000190037"/>
    </source>
</evidence>
<comment type="caution">
    <text evidence="5">The sequence shown here is derived from an EMBL/GenBank/DDBJ whole genome shotgun (WGS) entry which is preliminary data.</text>
</comment>
<dbReference type="Pfam" id="PF00941">
    <property type="entry name" value="FAD_binding_5"/>
    <property type="match status" value="1"/>
</dbReference>
<feature type="domain" description="FAD-binding PCMH-type" evidence="4">
    <location>
        <begin position="1"/>
        <end position="177"/>
    </location>
</feature>
<dbReference type="GO" id="GO:0071949">
    <property type="term" value="F:FAD binding"/>
    <property type="evidence" value="ECO:0007669"/>
    <property type="project" value="InterPro"/>
</dbReference>
<evidence type="ECO:0000256" key="2">
    <source>
        <dbReference type="ARBA" id="ARBA00022827"/>
    </source>
</evidence>
<evidence type="ECO:0000313" key="5">
    <source>
        <dbReference type="EMBL" id="OPC79226.1"/>
    </source>
</evidence>
<dbReference type="InterPro" id="IPR051312">
    <property type="entry name" value="Diverse_Substr_Oxidored"/>
</dbReference>
<dbReference type="SMART" id="SM01092">
    <property type="entry name" value="CO_deh_flav_C"/>
    <property type="match status" value="1"/>
</dbReference>
<keyword evidence="2" id="KW-0274">FAD</keyword>
<dbReference type="OrthoDB" id="9793944at2"/>
<evidence type="ECO:0000259" key="4">
    <source>
        <dbReference type="PROSITE" id="PS51387"/>
    </source>
</evidence>
<protein>
    <submittedName>
        <fullName evidence="5">Molybdopterin dehydrogenase</fullName>
    </submittedName>
</protein>
<dbReference type="Pfam" id="PF03450">
    <property type="entry name" value="CO_deh_flav_C"/>
    <property type="match status" value="1"/>
</dbReference>
<dbReference type="Gene3D" id="3.30.43.10">
    <property type="entry name" value="Uridine Diphospho-n-acetylenolpyruvylglucosamine Reductase, domain 2"/>
    <property type="match status" value="1"/>
</dbReference>
<dbReference type="eggNOG" id="COG1319">
    <property type="taxonomic scope" value="Bacteria"/>
</dbReference>
<evidence type="ECO:0000256" key="1">
    <source>
        <dbReference type="ARBA" id="ARBA00022630"/>
    </source>
</evidence>
<dbReference type="Gene3D" id="3.30.390.50">
    <property type="entry name" value="CO dehydrogenase flavoprotein, C-terminal domain"/>
    <property type="match status" value="1"/>
</dbReference>
<sequence length="305" mass="31685">MKPPAFRYHAPTDLAEALDALAEVGHDGKVLAGGQSLIPMLNMRLAAPAHLVDINGLGELAYVRTDPGGVAVGALARHAEVEADEAAHAVVPLLRQGLRLVAHPVIRNRGTTVGSLAHADPSGEMTAVLALLGGSMTLARKGGTRTVAAEDFFVGPLEASIEEGELAVAAYFPRLPGRTGTEFVEIARRHGDYAMCGVAAAVTVDDDLRIVSARAAYLSLSPVPLVLDLTDALIGRTADTAVWQDAATLAAGSLEPEGDIHATAEYRAQLAGVLTVRALRTATERAALVDPNGNTGTTSTERSAR</sequence>
<dbReference type="RefSeq" id="WP_078980442.1">
    <property type="nucleotide sequence ID" value="NZ_MWQN01000002.1"/>
</dbReference>
<dbReference type="Proteomes" id="UP000190037">
    <property type="component" value="Unassembled WGS sequence"/>
</dbReference>
<dbReference type="InterPro" id="IPR036683">
    <property type="entry name" value="CO_DH_flav_C_dom_sf"/>
</dbReference>
<dbReference type="InterPro" id="IPR036318">
    <property type="entry name" value="FAD-bd_PCMH-like_sf"/>
</dbReference>
<dbReference type="SUPFAM" id="SSF56176">
    <property type="entry name" value="FAD-binding/transporter-associated domain-like"/>
    <property type="match status" value="1"/>
</dbReference>
<keyword evidence="1" id="KW-0285">Flavoprotein</keyword>
<dbReference type="EMBL" id="MWQN01000002">
    <property type="protein sequence ID" value="OPC79226.1"/>
    <property type="molecule type" value="Genomic_DNA"/>
</dbReference>
<name>A0A1T3NQZ6_9ACTN</name>
<keyword evidence="6" id="KW-1185">Reference proteome</keyword>
<evidence type="ECO:0000256" key="3">
    <source>
        <dbReference type="ARBA" id="ARBA00023002"/>
    </source>
</evidence>
<dbReference type="PANTHER" id="PTHR42659">
    <property type="entry name" value="XANTHINE DEHYDROGENASE SUBUNIT C-RELATED"/>
    <property type="match status" value="1"/>
</dbReference>
<reference evidence="5 6" key="1">
    <citation type="submission" date="2017-03" db="EMBL/GenBank/DDBJ databases">
        <title>Draft genome sequence of Streptomyces scabrisporus NF3, endophyte isolated from Amphipterygium adstringens.</title>
        <authorList>
            <person name="Vazquez M."/>
            <person name="Ceapa C.D."/>
            <person name="Rodriguez Luna D."/>
            <person name="Sanchez Esquivel S."/>
        </authorList>
    </citation>
    <scope>NUCLEOTIDE SEQUENCE [LARGE SCALE GENOMIC DNA]</scope>
    <source>
        <strain evidence="5 6">NF3</strain>
    </source>
</reference>
<dbReference type="STRING" id="159449.B4N89_34755"/>
<keyword evidence="3" id="KW-0560">Oxidoreductase</keyword>
<dbReference type="InterPro" id="IPR005107">
    <property type="entry name" value="CO_DH_flav_C"/>
</dbReference>
<dbReference type="InterPro" id="IPR002346">
    <property type="entry name" value="Mopterin_DH_FAD-bd"/>
</dbReference>
<dbReference type="AlphaFoldDB" id="A0A1T3NQZ6"/>
<gene>
    <name evidence="5" type="ORF">B4N89_34755</name>
</gene>
<dbReference type="InterPro" id="IPR016169">
    <property type="entry name" value="FAD-bd_PCMH_sub2"/>
</dbReference>
<dbReference type="InterPro" id="IPR016166">
    <property type="entry name" value="FAD-bd_PCMH"/>
</dbReference>
<proteinExistence type="predicted"/>
<dbReference type="SUPFAM" id="SSF55447">
    <property type="entry name" value="CO dehydrogenase flavoprotein C-terminal domain-like"/>
    <property type="match status" value="1"/>
</dbReference>
<dbReference type="PANTHER" id="PTHR42659:SF2">
    <property type="entry name" value="XANTHINE DEHYDROGENASE SUBUNIT C-RELATED"/>
    <property type="match status" value="1"/>
</dbReference>
<dbReference type="PROSITE" id="PS51387">
    <property type="entry name" value="FAD_PCMH"/>
    <property type="match status" value="1"/>
</dbReference>